<dbReference type="KEGG" id="eaj:Q3M24_04335"/>
<evidence type="ECO:0000313" key="1">
    <source>
        <dbReference type="EMBL" id="XCN73992.1"/>
    </source>
</evidence>
<dbReference type="AlphaFoldDB" id="A0AAU8LXS5"/>
<reference evidence="1" key="2">
    <citation type="submission" date="2024-06" db="EMBL/GenBank/DDBJ databases">
        <authorList>
            <person name="Plum-Jensen L.E."/>
            <person name="Schramm A."/>
            <person name="Marshall I.P.G."/>
        </authorList>
    </citation>
    <scope>NUCLEOTIDE SEQUENCE</scope>
    <source>
        <strain evidence="1">Rat1</strain>
    </source>
</reference>
<sequence length="640" mass="72166">MKGSAPVLFFCAVLCLTGCLFIFPLQKDKMVLAKASQEPIQPIHKTSLSLYSAGADFLDTPFIRAFTSLDCSKISTFFTKGIGQQLQTHAQSLAPQELISHHAMAVLELPNAAAVGQSFLDSRFGKTLNDIKWHTILQRLKIKRSLSQPLARSSSSLMHLLTHASFSQVFSRRLFLAQLPALPSLFGEEQRHPLMENQLFILDPGQDDPEKLLSTLLTIPQGRQNSLKYLGLTIHTFRSKRKPTLYIAKVGDKIILSFAPKSMKESISLYLNHLFQRPNNLLLNQEYRGLAEQKTKETDFFFYADLFRLKLHFSLLFAQLGSQKSSQKTLNRPWAAGVRSLGMYHQRNNKTDELKTLVRFSQEQLDPFQRHIYSTPPSLSQSFQEVPADLVLAFWFNWLEPRLWWKTTAAHGEKEERASADRIAAWIKQKTDMSMEQFLGLFGKNFSVYVAEVSTAGFFPVPRLCLSIEIHDRHKVEAFLQEIIANLPTRRTMIGGVPVVSLLAAQGMLQPSYTFFNGKLLIADSREQVEDILLRKKKPLAAGKEFQGVDTNLAKPANLHLFARIPELVNALQELASWAGTMIAVRDHRSGSTSKVLVDQVLTPILESFNTYRAIGIRSATAPNELIIDTKILRTQATTP</sequence>
<gene>
    <name evidence="1" type="ORF">Q3M24_04335</name>
</gene>
<protein>
    <submittedName>
        <fullName evidence="1">Uncharacterized protein</fullName>
    </submittedName>
</protein>
<accession>A0AAU8LXS5</accession>
<name>A0AAU8LXS5_9BACT</name>
<dbReference type="EMBL" id="CP159373">
    <property type="protein sequence ID" value="XCN73992.1"/>
    <property type="molecule type" value="Genomic_DNA"/>
</dbReference>
<organism evidence="1">
    <name type="scientific">Candidatus Electrothrix aestuarii</name>
    <dbReference type="NCBI Taxonomy" id="3062594"/>
    <lineage>
        <taxon>Bacteria</taxon>
        <taxon>Pseudomonadati</taxon>
        <taxon>Thermodesulfobacteriota</taxon>
        <taxon>Desulfobulbia</taxon>
        <taxon>Desulfobulbales</taxon>
        <taxon>Desulfobulbaceae</taxon>
        <taxon>Candidatus Electrothrix</taxon>
    </lineage>
</organism>
<reference evidence="1" key="1">
    <citation type="journal article" date="2024" name="Syst. Appl. Microbiol.">
        <title>First single-strain enrichments of Electrothrix cable bacteria, description of E. aestuarii sp. nov. and E. rattekaaiensis sp. nov., and proposal of a cable bacteria taxonomy following the rules of the SeqCode.</title>
        <authorList>
            <person name="Plum-Jensen L.E."/>
            <person name="Schramm A."/>
            <person name="Marshall I.P.G."/>
        </authorList>
    </citation>
    <scope>NUCLEOTIDE SEQUENCE</scope>
    <source>
        <strain evidence="1">Rat1</strain>
    </source>
</reference>
<proteinExistence type="predicted"/>